<dbReference type="Proteomes" id="UP000095286">
    <property type="component" value="Unplaced"/>
</dbReference>
<organism evidence="1 2">
    <name type="scientific">Rhabditophanes sp. KR3021</name>
    <dbReference type="NCBI Taxonomy" id="114890"/>
    <lineage>
        <taxon>Eukaryota</taxon>
        <taxon>Metazoa</taxon>
        <taxon>Ecdysozoa</taxon>
        <taxon>Nematoda</taxon>
        <taxon>Chromadorea</taxon>
        <taxon>Rhabditida</taxon>
        <taxon>Tylenchina</taxon>
        <taxon>Panagrolaimomorpha</taxon>
        <taxon>Strongyloidoidea</taxon>
        <taxon>Alloionematidae</taxon>
        <taxon>Rhabditophanes</taxon>
    </lineage>
</organism>
<protein>
    <submittedName>
        <fullName evidence="2">Decapping nuclease</fullName>
    </submittedName>
</protein>
<accession>A0AC35U3L3</accession>
<name>A0AC35U3L3_9BILA</name>
<proteinExistence type="predicted"/>
<evidence type="ECO:0000313" key="2">
    <source>
        <dbReference type="WBParaSite" id="RSKR_0000710400.1"/>
    </source>
</evidence>
<reference evidence="2" key="1">
    <citation type="submission" date="2016-11" db="UniProtKB">
        <authorList>
            <consortium name="WormBaseParasite"/>
        </authorList>
    </citation>
    <scope>IDENTIFICATION</scope>
    <source>
        <strain evidence="2">KR3021</strain>
    </source>
</reference>
<dbReference type="WBParaSite" id="RSKR_0000710400.1">
    <property type="protein sequence ID" value="RSKR_0000710400.1"/>
    <property type="gene ID" value="RSKR_0000710400"/>
</dbReference>
<evidence type="ECO:0000313" key="1">
    <source>
        <dbReference type="Proteomes" id="UP000095286"/>
    </source>
</evidence>
<sequence length="360" mass="40614">MNGNNQSVKHLYSYSSTKNNGVVMGTSEFPILRNDIDMKNAKLDLAKGYYSNLPQEYSEKYSSVYDAMIKSKSPGTTLRNALGGPEIVGWIGILEDLTLLGLNKFRGQTYRVRAQKHNGVIFLEKHLSRHNSKSPGEFKYMSQDEYMSHHLKHCMTTAPDGSIKNDELVDTTQGFYNAQTMDFSDGGHFIRFFYVSTVDALKEKDSKEFVVIKTHKGTMDPTFYVEKGIQYWTRCYFGGIKEMVIGLKKYNAIDGSQTKVDVIQITDDGKLKNEYAGKLKDECAGKLKDECIIDTDKVMKYIAKVFIRLNSQFDDPNVTSIDMLVGKDGGNGTKIVDFEPSSSNFIPLPEKFIAAFPKED</sequence>